<keyword evidence="2 10" id="KW-0812">Transmembrane</keyword>
<name>A0AAD9CLS0_DISEL</name>
<gene>
    <name evidence="12" type="ORF">KUDE01_006528</name>
</gene>
<keyword evidence="7 10" id="KW-0472">Membrane</keyword>
<evidence type="ECO:0000256" key="4">
    <source>
        <dbReference type="ARBA" id="ARBA00022837"/>
    </source>
</evidence>
<dbReference type="PANTHER" id="PTHR24028">
    <property type="entry name" value="CADHERIN-87A"/>
    <property type="match status" value="1"/>
</dbReference>
<evidence type="ECO:0000256" key="7">
    <source>
        <dbReference type="ARBA" id="ARBA00023136"/>
    </source>
</evidence>
<comment type="subcellular location">
    <subcellularLocation>
        <location evidence="1">Membrane</location>
        <topology evidence="1">Single-pass membrane protein</topology>
    </subcellularLocation>
</comment>
<feature type="transmembrane region" description="Helical" evidence="10">
    <location>
        <begin position="21"/>
        <end position="40"/>
    </location>
</feature>
<dbReference type="InterPro" id="IPR015919">
    <property type="entry name" value="Cadherin-like_sf"/>
</dbReference>
<comment type="caution">
    <text evidence="12">The sequence shown here is derived from an EMBL/GenBank/DDBJ whole genome shotgun (WGS) entry which is preliminary data.</text>
</comment>
<evidence type="ECO:0000256" key="10">
    <source>
        <dbReference type="SAM" id="Phobius"/>
    </source>
</evidence>
<organism evidence="12 13">
    <name type="scientific">Dissostichus eleginoides</name>
    <name type="common">Patagonian toothfish</name>
    <name type="synonym">Dissostichus amissus</name>
    <dbReference type="NCBI Taxonomy" id="100907"/>
    <lineage>
        <taxon>Eukaryota</taxon>
        <taxon>Metazoa</taxon>
        <taxon>Chordata</taxon>
        <taxon>Craniata</taxon>
        <taxon>Vertebrata</taxon>
        <taxon>Euteleostomi</taxon>
        <taxon>Actinopterygii</taxon>
        <taxon>Neopterygii</taxon>
        <taxon>Teleostei</taxon>
        <taxon>Neoteleostei</taxon>
        <taxon>Acanthomorphata</taxon>
        <taxon>Eupercaria</taxon>
        <taxon>Perciformes</taxon>
        <taxon>Notothenioidei</taxon>
        <taxon>Nototheniidae</taxon>
        <taxon>Dissostichus</taxon>
    </lineage>
</organism>
<dbReference type="InterPro" id="IPR020894">
    <property type="entry name" value="Cadherin_CS"/>
</dbReference>
<evidence type="ECO:0000259" key="11">
    <source>
        <dbReference type="PROSITE" id="PS50268"/>
    </source>
</evidence>
<dbReference type="CDD" id="cd11304">
    <property type="entry name" value="Cadherin_repeat"/>
    <property type="match status" value="1"/>
</dbReference>
<accession>A0AAD9CLS0</accession>
<evidence type="ECO:0000313" key="13">
    <source>
        <dbReference type="Proteomes" id="UP001228049"/>
    </source>
</evidence>
<evidence type="ECO:0000256" key="1">
    <source>
        <dbReference type="ARBA" id="ARBA00004167"/>
    </source>
</evidence>
<dbReference type="PROSITE" id="PS50268">
    <property type="entry name" value="CADHERIN_2"/>
    <property type="match status" value="1"/>
</dbReference>
<keyword evidence="8" id="KW-0325">Glycoprotein</keyword>
<keyword evidence="3" id="KW-0677">Repeat</keyword>
<dbReference type="Pfam" id="PF08266">
    <property type="entry name" value="Cadherin_2"/>
    <property type="match status" value="1"/>
</dbReference>
<protein>
    <submittedName>
        <fullName evidence="12">Protocadherin-8</fullName>
    </submittedName>
</protein>
<reference evidence="12" key="1">
    <citation type="submission" date="2023-04" db="EMBL/GenBank/DDBJ databases">
        <title>Chromosome-level genome of Chaenocephalus aceratus.</title>
        <authorList>
            <person name="Park H."/>
        </authorList>
    </citation>
    <scope>NUCLEOTIDE SEQUENCE</scope>
    <source>
        <strain evidence="12">DE</strain>
        <tissue evidence="12">Muscle</tissue>
    </source>
</reference>
<dbReference type="GO" id="GO:0005509">
    <property type="term" value="F:calcium ion binding"/>
    <property type="evidence" value="ECO:0007669"/>
    <property type="project" value="UniProtKB-UniRule"/>
</dbReference>
<dbReference type="GO" id="GO:0007156">
    <property type="term" value="P:homophilic cell adhesion via plasma membrane adhesion molecules"/>
    <property type="evidence" value="ECO:0007669"/>
    <property type="project" value="InterPro"/>
</dbReference>
<dbReference type="PROSITE" id="PS00232">
    <property type="entry name" value="CADHERIN_1"/>
    <property type="match status" value="1"/>
</dbReference>
<dbReference type="Proteomes" id="UP001228049">
    <property type="component" value="Unassembled WGS sequence"/>
</dbReference>
<keyword evidence="4 9" id="KW-0106">Calcium</keyword>
<dbReference type="InterPro" id="IPR013164">
    <property type="entry name" value="Cadherin_N"/>
</dbReference>
<keyword evidence="5" id="KW-0130">Cell adhesion</keyword>
<dbReference type="PRINTS" id="PR00205">
    <property type="entry name" value="CADHERIN"/>
</dbReference>
<evidence type="ECO:0000256" key="5">
    <source>
        <dbReference type="ARBA" id="ARBA00022889"/>
    </source>
</evidence>
<evidence type="ECO:0000256" key="9">
    <source>
        <dbReference type="PROSITE-ProRule" id="PRU00043"/>
    </source>
</evidence>
<dbReference type="InterPro" id="IPR002126">
    <property type="entry name" value="Cadherin-like_dom"/>
</dbReference>
<dbReference type="Gene3D" id="2.60.40.60">
    <property type="entry name" value="Cadherins"/>
    <property type="match status" value="1"/>
</dbReference>
<dbReference type="GO" id="GO:0005886">
    <property type="term" value="C:plasma membrane"/>
    <property type="evidence" value="ECO:0007669"/>
    <property type="project" value="InterPro"/>
</dbReference>
<sequence>MKLLTKGKITTEMIRGKCITYWHRWIFFFLIHQFLFASLAQSEGNTIRYQSYEEDAPGTVIGNLAKDMSLSLSHSSKTNFRMMKQFNDSFIRVRESDGELTVGERIDRERICRHTPQCLITFDVVHFSKERYRLIHVEVEIKDINDNSPSFQTRNL</sequence>
<evidence type="ECO:0000256" key="6">
    <source>
        <dbReference type="ARBA" id="ARBA00022989"/>
    </source>
</evidence>
<dbReference type="GO" id="GO:0009653">
    <property type="term" value="P:anatomical structure morphogenesis"/>
    <property type="evidence" value="ECO:0007669"/>
    <property type="project" value="UniProtKB-ARBA"/>
</dbReference>
<dbReference type="AlphaFoldDB" id="A0AAD9CLS0"/>
<evidence type="ECO:0000313" key="12">
    <source>
        <dbReference type="EMBL" id="KAK1903572.1"/>
    </source>
</evidence>
<dbReference type="SUPFAM" id="SSF49313">
    <property type="entry name" value="Cadherin-like"/>
    <property type="match status" value="1"/>
</dbReference>
<evidence type="ECO:0000256" key="2">
    <source>
        <dbReference type="ARBA" id="ARBA00022692"/>
    </source>
</evidence>
<dbReference type="PANTHER" id="PTHR24028:SF46">
    <property type="entry name" value="PROTOCADHERIN-8"/>
    <property type="match status" value="1"/>
</dbReference>
<proteinExistence type="predicted"/>
<dbReference type="InterPro" id="IPR050174">
    <property type="entry name" value="Protocadherin/Cadherin-CA"/>
</dbReference>
<keyword evidence="6 10" id="KW-1133">Transmembrane helix</keyword>
<keyword evidence="13" id="KW-1185">Reference proteome</keyword>
<dbReference type="FunFam" id="2.60.40.60:FF:000117">
    <property type="entry name" value="protocadherin-8 isoform X1"/>
    <property type="match status" value="1"/>
</dbReference>
<dbReference type="EMBL" id="JASDAP010000005">
    <property type="protein sequence ID" value="KAK1903572.1"/>
    <property type="molecule type" value="Genomic_DNA"/>
</dbReference>
<feature type="domain" description="Cadherin" evidence="11">
    <location>
        <begin position="53"/>
        <end position="151"/>
    </location>
</feature>
<evidence type="ECO:0000256" key="3">
    <source>
        <dbReference type="ARBA" id="ARBA00022737"/>
    </source>
</evidence>
<evidence type="ECO:0000256" key="8">
    <source>
        <dbReference type="ARBA" id="ARBA00023180"/>
    </source>
</evidence>